<comment type="caution">
    <text evidence="1">The sequence shown here is derived from an EMBL/GenBank/DDBJ whole genome shotgun (WGS) entry which is preliminary data.</text>
</comment>
<organism evidence="1 2">
    <name type="scientific">Pistacia integerrima</name>
    <dbReference type="NCBI Taxonomy" id="434235"/>
    <lineage>
        <taxon>Eukaryota</taxon>
        <taxon>Viridiplantae</taxon>
        <taxon>Streptophyta</taxon>
        <taxon>Embryophyta</taxon>
        <taxon>Tracheophyta</taxon>
        <taxon>Spermatophyta</taxon>
        <taxon>Magnoliopsida</taxon>
        <taxon>eudicotyledons</taxon>
        <taxon>Gunneridae</taxon>
        <taxon>Pentapetalae</taxon>
        <taxon>rosids</taxon>
        <taxon>malvids</taxon>
        <taxon>Sapindales</taxon>
        <taxon>Anacardiaceae</taxon>
        <taxon>Pistacia</taxon>
    </lineage>
</organism>
<evidence type="ECO:0000313" key="2">
    <source>
        <dbReference type="Proteomes" id="UP001163603"/>
    </source>
</evidence>
<evidence type="ECO:0000313" key="1">
    <source>
        <dbReference type="EMBL" id="KAJ0017905.1"/>
    </source>
</evidence>
<keyword evidence="2" id="KW-1185">Reference proteome</keyword>
<dbReference type="Proteomes" id="UP001163603">
    <property type="component" value="Chromosome 12"/>
</dbReference>
<dbReference type="EMBL" id="CM047747">
    <property type="protein sequence ID" value="KAJ0017905.1"/>
    <property type="molecule type" value="Genomic_DNA"/>
</dbReference>
<accession>A0ACC0XIG3</accession>
<protein>
    <submittedName>
        <fullName evidence="1">Uncharacterized protein</fullName>
    </submittedName>
</protein>
<proteinExistence type="predicted"/>
<name>A0ACC0XIG3_9ROSI</name>
<sequence length="255" mass="25693">MNNLPSGQAAEAKSSKAGARRDERHENQPPTIPWQEPFGASARGGAGHLVDQTPSATIIARTPGPRAVFVGQKPSGAGATGGAGHLGDQNPSVTIIARTPGPEAVFAGQEPSGAGARGGARHLGDQNPSATIIARTPGPEAVFAGQEPSGAGVRGGAPRRCRHLGDRNPSATIIARDSGPGTDGRRRCKTSVIEPVGCILYLGTRGRGCFCEAEPPAGAGGGAGHLGDQNPSATIIARTPGPGRGLFSQGKNHPE</sequence>
<reference evidence="2" key="1">
    <citation type="journal article" date="2023" name="G3 (Bethesda)">
        <title>Genome assembly and association tests identify interacting loci associated with vigor, precocity, and sex in interspecific pistachio rootstocks.</title>
        <authorList>
            <person name="Palmer W."/>
            <person name="Jacygrad E."/>
            <person name="Sagayaradj S."/>
            <person name="Cavanaugh K."/>
            <person name="Han R."/>
            <person name="Bertier L."/>
            <person name="Beede B."/>
            <person name="Kafkas S."/>
            <person name="Golino D."/>
            <person name="Preece J."/>
            <person name="Michelmore R."/>
        </authorList>
    </citation>
    <scope>NUCLEOTIDE SEQUENCE [LARGE SCALE GENOMIC DNA]</scope>
</reference>
<gene>
    <name evidence="1" type="ORF">Pint_12085</name>
</gene>